<comment type="caution">
    <text evidence="22">The sequence shown here is derived from an EMBL/GenBank/DDBJ whole genome shotgun (WGS) entry which is preliminary data.</text>
</comment>
<dbReference type="InterPro" id="IPR033551">
    <property type="entry name" value="DRC7/lobo"/>
</dbReference>
<dbReference type="Pfam" id="PF24671">
    <property type="entry name" value="DRC7_C"/>
    <property type="match status" value="1"/>
</dbReference>
<evidence type="ECO:0000259" key="21">
    <source>
        <dbReference type="PROSITE" id="PS51778"/>
    </source>
</evidence>
<dbReference type="Proteomes" id="UP000053237">
    <property type="component" value="Unassembled WGS sequence"/>
</dbReference>
<evidence type="ECO:0000256" key="19">
    <source>
        <dbReference type="SAM" id="MobiDB-lite"/>
    </source>
</evidence>
<comment type="subcellular location">
    <subcellularLocation>
        <location evidence="2">Cytoplasm</location>
        <location evidence="2">Cytoskeleton</location>
        <location evidence="2">Flagellum axoneme</location>
    </subcellularLocation>
    <subcellularLocation>
        <location evidence="1">Membrane</location>
        <topology evidence="1">Single-pass membrane protein</topology>
    </subcellularLocation>
</comment>
<dbReference type="SMART" id="SM00568">
    <property type="entry name" value="GRAM"/>
    <property type="match status" value="1"/>
</dbReference>
<evidence type="ECO:0000256" key="1">
    <source>
        <dbReference type="ARBA" id="ARBA00004167"/>
    </source>
</evidence>
<gene>
    <name evidence="22" type="ORF">BN9_085690</name>
</gene>
<evidence type="ECO:0000256" key="11">
    <source>
        <dbReference type="ARBA" id="ARBA00023054"/>
    </source>
</evidence>
<evidence type="ECO:0000256" key="10">
    <source>
        <dbReference type="ARBA" id="ARBA00022989"/>
    </source>
</evidence>
<evidence type="ECO:0000256" key="4">
    <source>
        <dbReference type="ARBA" id="ARBA00021303"/>
    </source>
</evidence>
<evidence type="ECO:0000256" key="12">
    <source>
        <dbReference type="ARBA" id="ARBA00023069"/>
    </source>
</evidence>
<evidence type="ECO:0000256" key="17">
    <source>
        <dbReference type="ARBA" id="ARBA00031733"/>
    </source>
</evidence>
<keyword evidence="23" id="KW-1185">Reference proteome</keyword>
<name>A0A024GKZ6_9STRA</name>
<dbReference type="InterPro" id="IPR056292">
    <property type="entry name" value="DRC7_C"/>
</dbReference>
<dbReference type="Pfam" id="PF24667">
    <property type="entry name" value="MORN_DRC7"/>
    <property type="match status" value="1"/>
</dbReference>
<dbReference type="SUPFAM" id="SSF54001">
    <property type="entry name" value="Cysteine proteinases"/>
    <property type="match status" value="1"/>
</dbReference>
<dbReference type="PROSITE" id="PS51778">
    <property type="entry name" value="VAST"/>
    <property type="match status" value="1"/>
</dbReference>
<dbReference type="InterPro" id="IPR038765">
    <property type="entry name" value="Papain-like_cys_pep_sf"/>
</dbReference>
<feature type="compositionally biased region" description="Polar residues" evidence="19">
    <location>
        <begin position="1260"/>
        <end position="1270"/>
    </location>
</feature>
<feature type="region of interest" description="Disordered" evidence="19">
    <location>
        <begin position="1162"/>
        <end position="1186"/>
    </location>
</feature>
<reference evidence="22 23" key="1">
    <citation type="submission" date="2012-05" db="EMBL/GenBank/DDBJ databases">
        <title>Recombination and specialization in a pathogen metapopulation.</title>
        <authorList>
            <person name="Gardiner A."/>
            <person name="Kemen E."/>
            <person name="Schultz-Larsen T."/>
            <person name="MacLean D."/>
            <person name="Van Oosterhout C."/>
            <person name="Jones J.D.G."/>
        </authorList>
    </citation>
    <scope>NUCLEOTIDE SEQUENCE [LARGE SCALE GENOMIC DNA]</scope>
    <source>
        <strain evidence="22 23">Ac Nc2</strain>
    </source>
</reference>
<evidence type="ECO:0000256" key="18">
    <source>
        <dbReference type="SAM" id="Coils"/>
    </source>
</evidence>
<keyword evidence="6 20" id="KW-0812">Transmembrane</keyword>
<organism evidence="22 23">
    <name type="scientific">Albugo candida</name>
    <dbReference type="NCBI Taxonomy" id="65357"/>
    <lineage>
        <taxon>Eukaryota</taxon>
        <taxon>Sar</taxon>
        <taxon>Stramenopiles</taxon>
        <taxon>Oomycota</taxon>
        <taxon>Peronosporomycetes</taxon>
        <taxon>Albuginales</taxon>
        <taxon>Albuginaceae</taxon>
        <taxon>Albugo</taxon>
    </lineage>
</organism>
<dbReference type="InterPro" id="IPR004182">
    <property type="entry name" value="GRAM"/>
</dbReference>
<dbReference type="GO" id="GO:0031514">
    <property type="term" value="C:motile cilium"/>
    <property type="evidence" value="ECO:0007669"/>
    <property type="project" value="TreeGrafter"/>
</dbReference>
<dbReference type="GO" id="GO:0030154">
    <property type="term" value="P:cell differentiation"/>
    <property type="evidence" value="ECO:0007669"/>
    <property type="project" value="UniProtKB-KW"/>
</dbReference>
<feature type="region of interest" description="Disordered" evidence="19">
    <location>
        <begin position="1253"/>
        <end position="1283"/>
    </location>
</feature>
<evidence type="ECO:0000256" key="15">
    <source>
        <dbReference type="ARBA" id="ARBA00023273"/>
    </source>
</evidence>
<dbReference type="InterPro" id="IPR056290">
    <property type="entry name" value="CEPT76/DRC7_peptidase-like_dom"/>
</dbReference>
<dbReference type="InterPro" id="IPR031968">
    <property type="entry name" value="VASt"/>
</dbReference>
<dbReference type="CDD" id="cd13220">
    <property type="entry name" value="PH-GRAM_GRAMDC"/>
    <property type="match status" value="1"/>
</dbReference>
<dbReference type="InterPro" id="IPR056291">
    <property type="entry name" value="MORN_DRC7"/>
</dbReference>
<accession>A0A024GKZ6</accession>
<evidence type="ECO:0000256" key="20">
    <source>
        <dbReference type="SAM" id="Phobius"/>
    </source>
</evidence>
<keyword evidence="13 20" id="KW-0472">Membrane</keyword>
<dbReference type="Pfam" id="PF02893">
    <property type="entry name" value="GRAM"/>
    <property type="match status" value="1"/>
</dbReference>
<dbReference type="InParanoid" id="A0A024GKZ6"/>
<evidence type="ECO:0000313" key="23">
    <source>
        <dbReference type="Proteomes" id="UP000053237"/>
    </source>
</evidence>
<evidence type="ECO:0000256" key="16">
    <source>
        <dbReference type="ARBA" id="ARBA00031627"/>
    </source>
</evidence>
<feature type="compositionally biased region" description="Polar residues" evidence="19">
    <location>
        <begin position="1168"/>
        <end position="1180"/>
    </location>
</feature>
<dbReference type="STRING" id="65357.A0A024GKZ6"/>
<dbReference type="EMBL" id="CAIX01000176">
    <property type="protein sequence ID" value="CCI47562.1"/>
    <property type="molecule type" value="Genomic_DNA"/>
</dbReference>
<evidence type="ECO:0000256" key="5">
    <source>
        <dbReference type="ARBA" id="ARBA00022490"/>
    </source>
</evidence>
<protein>
    <recommendedName>
        <fullName evidence="4">Dynein regulatory complex subunit 7</fullName>
    </recommendedName>
    <alternativeName>
        <fullName evidence="16">Coiled-coil domain-containing protein 135</fullName>
    </alternativeName>
    <alternativeName>
        <fullName evidence="17">Coiled-coil domain-containing protein lobo homolog</fullName>
    </alternativeName>
</protein>
<comment type="similarity">
    <text evidence="3">Belongs to the DRC7 family.</text>
</comment>
<dbReference type="GO" id="GO:0007283">
    <property type="term" value="P:spermatogenesis"/>
    <property type="evidence" value="ECO:0007669"/>
    <property type="project" value="UniProtKB-KW"/>
</dbReference>
<keyword evidence="8" id="KW-0282">Flagellum</keyword>
<keyword evidence="15" id="KW-0966">Cell projection</keyword>
<evidence type="ECO:0000313" key="22">
    <source>
        <dbReference type="EMBL" id="CCI47562.1"/>
    </source>
</evidence>
<keyword evidence="10 20" id="KW-1133">Transmembrane helix</keyword>
<evidence type="ECO:0000256" key="13">
    <source>
        <dbReference type="ARBA" id="ARBA00023136"/>
    </source>
</evidence>
<dbReference type="Gene3D" id="1.20.1270.60">
    <property type="entry name" value="Arfaptin homology (AH) domain/BAR domain"/>
    <property type="match status" value="1"/>
</dbReference>
<dbReference type="PANTHER" id="PTHR35249:SF2">
    <property type="entry name" value="DYNEIN REGULATORY COMPLEX SUBUNIT 7"/>
    <property type="match status" value="1"/>
</dbReference>
<keyword evidence="14" id="KW-0206">Cytoskeleton</keyword>
<keyword evidence="7" id="KW-0221">Differentiation</keyword>
<dbReference type="InterPro" id="IPR011993">
    <property type="entry name" value="PH-like_dom_sf"/>
</dbReference>
<evidence type="ECO:0000256" key="6">
    <source>
        <dbReference type="ARBA" id="ARBA00022692"/>
    </source>
</evidence>
<feature type="coiled-coil region" evidence="18">
    <location>
        <begin position="1054"/>
        <end position="1081"/>
    </location>
</feature>
<keyword evidence="9" id="KW-0744">Spermatogenesis</keyword>
<evidence type="ECO:0000256" key="9">
    <source>
        <dbReference type="ARBA" id="ARBA00022871"/>
    </source>
</evidence>
<dbReference type="Pfam" id="PF16016">
    <property type="entry name" value="VASt"/>
    <property type="match status" value="1"/>
</dbReference>
<keyword evidence="11 18" id="KW-0175">Coiled coil</keyword>
<dbReference type="GO" id="GO:0016020">
    <property type="term" value="C:membrane"/>
    <property type="evidence" value="ECO:0007669"/>
    <property type="project" value="UniProtKB-SubCell"/>
</dbReference>
<proteinExistence type="inferred from homology"/>
<evidence type="ECO:0000256" key="8">
    <source>
        <dbReference type="ARBA" id="ARBA00022846"/>
    </source>
</evidence>
<sequence>MLQQAEAKEECDDTKKFKESLKTYFMLEQSNSEKQFTFEGVVNAKLHRLENDLLDDVPETYKTNTLKEQLCLEYVNQFCGHFEQMYPSRKSLYMCPLNERGIKKFVCTTIRPTLLPYAEVYDWNALALFISGMIQYEPLADARLPPQILPSPAYTLKYKVGDSYDLATLLASFLIGAGYDAYVVRGIAQKHICLKNQSKNPFPKLAMDQRLGCSKDFCELKIASIVDGTVEYMSKKSKMFTEDQRVLYKRDLDDIQNTRISEADSADPQLMQREHAWVLVRAGKRDIAEHFFIEPSIGRSYSINSAPYYVIESIWNDRNYWVNMQIEPVETTLYELTNVKDWEYVFLSASNFDLGKDDTLHQDRSQISNNEAKETEAVTIASESSNDIVFLEVPCSWVQPLEIDRKAYNTIFVKDYRQVTLFDHSKLDEFTENTHEQGIVTRLSIYYDKSCFLVYEIREYFKNRKDKLLLRRRFQLENRYEEYFCPARPDALKSRLEWAGSRREMYYYRKSRMDGLVKRVELFQKKYIEWYEQRDDFLIRRSAKFAKESDKVDWKNPYILSEGSSGELFITKMVEKYARNPDIEANEDIRKRVFNVQKGIIIVSYHYRDGKITAGSRTYFKNPNLAVEVVLADPTDKRPKASILETESASQKMKEKECFIAVRQSALESQEIIKTRKKEEAEITLEMDVFSKVYSDQSNLIKEDTNEAESDTMQEVDYLSPFLQGVQFTEDGLSKETSQGVRDMCLKNLKERLLERANIIQSRIDNENMQLAKRQAVFQRSQRDHDEVKDEEYKQYCTETMFRIQILEQRLAKHEENALHKYAEMDRRLHNDPRLYYDIIMKNLASSSIDPLPSSAIEDKPFHTATIDTIDSLKLLNSKVSVELSHCLLISDYVCEHLEIHADQGASFSKIFKELATLEWSPRFMPSWTELNHLFNSLASTVSFVSQDYHDDLRKRILDFKKHQKHHLFCLLAEIKALQDFIKQIRSSVKDAKVEYDRACSDLTHFLDMKSNHSVSAGVSTDENSSVEIVGPFHSSDKATFEMNSGEQVASLSKNAAKSATKKQEEEVDKLIQNVLMAEKNYLQSVQFFNSELSALNFDFQRKNTSFNNLKKENQEFMENIFLPNSQDVLKQAIQIKEQVAIISNHLLKEIREGVHYKLDTESDSDTIHTSTRPKSYESTQNDKEDDNNLQQLVEDEQQLDSCTNALLWSIQQAQQLSVQSRGQLELLLNTLRQCNAVNTRSSKSLDDVAEKMSHPMYGSNDSPNDRTLLSSSRSSESAAPRWPKDQYQSGLYGLVLSYLRGWREQLMDFRLTLSESIIWDLVNSKHDYSNEACSLETALDKLHREISQEIGQYKALRERRKSTTQDFVPVLKSSLSLEDLELSSSPSASDITKVLEYFLNRERKMIPSDDKRTSKDLCSLAGDVALLQQQVLTTKKNFITKEQRTSQEINRLTRKAHSNEEHCYQACIVTCIQMSFANAYEDFSERYIFVLTTFIENLKRVLSEKSTENLLVPSNLDGRIVASLCDNAVMRDCLKEYRDGRDSLNTKLEEGQTSLQAKNEAGLDDAAVKDPIHTESSYKRKPSLEADTYLDNISRGTDYELKGIAALDVQKRFHLAAPEQVLDSYSCALYLGNFPCHGRMYLTKDHICFSGWRDAHFVISYLEIKSVEKKNTAIIVPNAIEIFTKDDQKAFFASFVFRDECFNHIQLLYTITTGTAAVMAERNSPSTARCDIQDQMLLDHSVKEDRKLQSELSSTDQAFSGTWDADPLEADTLIDEYKVISERNLLASLEFVYSTLWVKENDFYNRALIEANELNVKVGEWEHGNHPYRAPFRDSHLETEIFHAMRTVTYLHNKKYIIGPNSIPTVQSHRAHWIPGRRLIISITSKVESVPYHDYFQVENRWVYDALANNLTSMKVGVRVHWHKNTWLKKQIEASVLSEAKEFVEVWAEAAEAVAKVGTTANNDRELAQTKQISPKKVDPQPIRAKHAKPEGSMTYRELMTGFALAGSKMLTQKIFHVIGTLVIFCMIYLLHLTLDELRLITHENVMLNRQQMRLLEEILVILRSERNRVSS</sequence>
<dbReference type="Gene3D" id="2.30.29.30">
    <property type="entry name" value="Pleckstrin-homology domain (PH domain)/Phosphotyrosine-binding domain (PTB)"/>
    <property type="match status" value="1"/>
</dbReference>
<feature type="domain" description="VASt" evidence="21">
    <location>
        <begin position="1777"/>
        <end position="1960"/>
    </location>
</feature>
<dbReference type="GO" id="GO:0048870">
    <property type="term" value="P:cell motility"/>
    <property type="evidence" value="ECO:0007669"/>
    <property type="project" value="TreeGrafter"/>
</dbReference>
<keyword evidence="12" id="KW-0969">Cilium</keyword>
<evidence type="ECO:0000256" key="7">
    <source>
        <dbReference type="ARBA" id="ARBA00022782"/>
    </source>
</evidence>
<evidence type="ECO:0000256" key="2">
    <source>
        <dbReference type="ARBA" id="ARBA00004611"/>
    </source>
</evidence>
<keyword evidence="5" id="KW-0963">Cytoplasm</keyword>
<evidence type="ECO:0000256" key="3">
    <source>
        <dbReference type="ARBA" id="ARBA00010738"/>
    </source>
</evidence>
<dbReference type="InterPro" id="IPR027267">
    <property type="entry name" value="AH/BAR_dom_sf"/>
</dbReference>
<dbReference type="SUPFAM" id="SSF103657">
    <property type="entry name" value="BAR/IMD domain-like"/>
    <property type="match status" value="1"/>
</dbReference>
<feature type="transmembrane region" description="Helical" evidence="20">
    <location>
        <begin position="2016"/>
        <end position="2036"/>
    </location>
</feature>
<dbReference type="PANTHER" id="PTHR35249">
    <property type="entry name" value="DYNEIN REGULATORY COMPLEX SUBUNIT 7"/>
    <property type="match status" value="1"/>
</dbReference>
<dbReference type="Pfam" id="PF24656">
    <property type="entry name" value="CEPT76_peptidase"/>
    <property type="match status" value="1"/>
</dbReference>
<dbReference type="OrthoDB" id="10262874at2759"/>
<evidence type="ECO:0000256" key="14">
    <source>
        <dbReference type="ARBA" id="ARBA00023212"/>
    </source>
</evidence>